<dbReference type="InParanoid" id="W4K366"/>
<dbReference type="PANTHER" id="PTHR11552">
    <property type="entry name" value="GLUCOSE-METHANOL-CHOLINE GMC OXIDOREDUCTASE"/>
    <property type="match status" value="1"/>
</dbReference>
<evidence type="ECO:0000313" key="9">
    <source>
        <dbReference type="Proteomes" id="UP000030671"/>
    </source>
</evidence>
<dbReference type="Proteomes" id="UP000030671">
    <property type="component" value="Unassembled WGS sequence"/>
</dbReference>
<feature type="active site" description="Proton donor" evidence="3">
    <location>
        <position position="518"/>
    </location>
</feature>
<dbReference type="SUPFAM" id="SSF51905">
    <property type="entry name" value="FAD/NAD(P)-binding domain"/>
    <property type="match status" value="1"/>
</dbReference>
<dbReference type="Gene3D" id="3.30.560.10">
    <property type="entry name" value="Glucose Oxidase, domain 3"/>
    <property type="match status" value="1"/>
</dbReference>
<dbReference type="KEGG" id="hir:HETIRDRAFT_49580"/>
<dbReference type="Gene3D" id="3.50.50.60">
    <property type="entry name" value="FAD/NAD(P)-binding domain"/>
    <property type="match status" value="1"/>
</dbReference>
<keyword evidence="9" id="KW-1185">Reference proteome</keyword>
<dbReference type="InterPro" id="IPR036188">
    <property type="entry name" value="FAD/NAD-bd_sf"/>
</dbReference>
<proteinExistence type="inferred from homology"/>
<keyword evidence="5" id="KW-0285">Flavoprotein</keyword>
<evidence type="ECO:0000256" key="3">
    <source>
        <dbReference type="PIRSR" id="PIRSR000137-1"/>
    </source>
</evidence>
<dbReference type="GeneID" id="20678114"/>
<dbReference type="RefSeq" id="XP_009547956.1">
    <property type="nucleotide sequence ID" value="XM_009549661.1"/>
</dbReference>
<feature type="domain" description="Glucose-methanol-choline oxidoreductase N-terminal" evidence="6">
    <location>
        <begin position="114"/>
        <end position="137"/>
    </location>
</feature>
<evidence type="ECO:0000256" key="5">
    <source>
        <dbReference type="RuleBase" id="RU003968"/>
    </source>
</evidence>
<feature type="binding site" evidence="4">
    <location>
        <position position="247"/>
    </location>
    <ligand>
        <name>FAD</name>
        <dbReference type="ChEBI" id="CHEBI:57692"/>
    </ligand>
</feature>
<accession>W4K366</accession>
<keyword evidence="4 5" id="KW-0274">FAD</keyword>
<evidence type="ECO:0000256" key="2">
    <source>
        <dbReference type="ARBA" id="ARBA00010790"/>
    </source>
</evidence>
<organism evidence="8 9">
    <name type="scientific">Heterobasidion irregulare (strain TC 32-1)</name>
    <dbReference type="NCBI Taxonomy" id="747525"/>
    <lineage>
        <taxon>Eukaryota</taxon>
        <taxon>Fungi</taxon>
        <taxon>Dikarya</taxon>
        <taxon>Basidiomycota</taxon>
        <taxon>Agaricomycotina</taxon>
        <taxon>Agaricomycetes</taxon>
        <taxon>Russulales</taxon>
        <taxon>Bondarzewiaceae</taxon>
        <taxon>Heterobasidion</taxon>
        <taxon>Heterobasidion annosum species complex</taxon>
    </lineage>
</organism>
<dbReference type="EMBL" id="KI925460">
    <property type="protein sequence ID" value="ETW79511.1"/>
    <property type="molecule type" value="Genomic_DNA"/>
</dbReference>
<evidence type="ECO:0000313" key="8">
    <source>
        <dbReference type="EMBL" id="ETW79511.1"/>
    </source>
</evidence>
<evidence type="ECO:0000259" key="7">
    <source>
        <dbReference type="PROSITE" id="PS00624"/>
    </source>
</evidence>
<dbReference type="eggNOG" id="KOG1238">
    <property type="taxonomic scope" value="Eukaryota"/>
</dbReference>
<evidence type="ECO:0000256" key="4">
    <source>
        <dbReference type="PIRSR" id="PIRSR000137-2"/>
    </source>
</evidence>
<dbReference type="InterPro" id="IPR012132">
    <property type="entry name" value="GMC_OxRdtase"/>
</dbReference>
<dbReference type="PIRSF" id="PIRSF000137">
    <property type="entry name" value="Alcohol_oxidase"/>
    <property type="match status" value="1"/>
</dbReference>
<dbReference type="PROSITE" id="PS00624">
    <property type="entry name" value="GMC_OXRED_2"/>
    <property type="match status" value="1"/>
</dbReference>
<evidence type="ECO:0000259" key="6">
    <source>
        <dbReference type="PROSITE" id="PS00623"/>
    </source>
</evidence>
<feature type="binding site" evidence="4">
    <location>
        <position position="120"/>
    </location>
    <ligand>
        <name>FAD</name>
        <dbReference type="ChEBI" id="CHEBI:57692"/>
    </ligand>
</feature>
<evidence type="ECO:0000256" key="1">
    <source>
        <dbReference type="ARBA" id="ARBA00001974"/>
    </source>
</evidence>
<reference evidence="8 9" key="1">
    <citation type="journal article" date="2012" name="New Phytol.">
        <title>Insight into trade-off between wood decay and parasitism from the genome of a fungal forest pathogen.</title>
        <authorList>
            <person name="Olson A."/>
            <person name="Aerts A."/>
            <person name="Asiegbu F."/>
            <person name="Belbahri L."/>
            <person name="Bouzid O."/>
            <person name="Broberg A."/>
            <person name="Canback B."/>
            <person name="Coutinho P.M."/>
            <person name="Cullen D."/>
            <person name="Dalman K."/>
            <person name="Deflorio G."/>
            <person name="van Diepen L.T."/>
            <person name="Dunand C."/>
            <person name="Duplessis S."/>
            <person name="Durling M."/>
            <person name="Gonthier P."/>
            <person name="Grimwood J."/>
            <person name="Fossdal C.G."/>
            <person name="Hansson D."/>
            <person name="Henrissat B."/>
            <person name="Hietala A."/>
            <person name="Himmelstrand K."/>
            <person name="Hoffmeister D."/>
            <person name="Hogberg N."/>
            <person name="James T.Y."/>
            <person name="Karlsson M."/>
            <person name="Kohler A."/>
            <person name="Kues U."/>
            <person name="Lee Y.H."/>
            <person name="Lin Y.C."/>
            <person name="Lind M."/>
            <person name="Lindquist E."/>
            <person name="Lombard V."/>
            <person name="Lucas S."/>
            <person name="Lunden K."/>
            <person name="Morin E."/>
            <person name="Murat C."/>
            <person name="Park J."/>
            <person name="Raffaello T."/>
            <person name="Rouze P."/>
            <person name="Salamov A."/>
            <person name="Schmutz J."/>
            <person name="Solheim H."/>
            <person name="Stahlberg J."/>
            <person name="Velez H."/>
            <person name="de Vries R.P."/>
            <person name="Wiebenga A."/>
            <person name="Woodward S."/>
            <person name="Yakovlev I."/>
            <person name="Garbelotto M."/>
            <person name="Martin F."/>
            <person name="Grigoriev I.V."/>
            <person name="Stenlid J."/>
        </authorList>
    </citation>
    <scope>NUCLEOTIDE SEQUENCE [LARGE SCALE GENOMIC DNA]</scope>
    <source>
        <strain evidence="8 9">TC 32-1</strain>
    </source>
</reference>
<dbReference type="GO" id="GO:0050660">
    <property type="term" value="F:flavin adenine dinucleotide binding"/>
    <property type="evidence" value="ECO:0007669"/>
    <property type="project" value="InterPro"/>
</dbReference>
<gene>
    <name evidence="8" type="primary">gor7</name>
    <name evidence="8" type="ORF">HETIRDRAFT_49580</name>
</gene>
<protein>
    <submittedName>
        <fullName evidence="8">GMC oxidoreductase 7</fullName>
    </submittedName>
</protein>
<dbReference type="Pfam" id="PF05199">
    <property type="entry name" value="GMC_oxred_C"/>
    <property type="match status" value="1"/>
</dbReference>
<name>W4K366_HETIT</name>
<sequence length="592" mass="66206">MWPFTSSYPEVKLYELSDQYDYIIVGELSIFRTRKLAYTCIIQGGGTAGCVLANRLSADTKTRVLVLERGPLADSWASRVPLFSSDFASDGSRTLKIPSVHQEILGHPLELYTGKGLGGTTRINQMLYMRGLPAEYDAWRDAGRKGWGWEDLKPFFLKSEHANYAADSSVHSKNGSCTCRAVEACRDVGLPYIDDINSPEHPAFGCGRLHFTRDSDGHRNSTYHAFLPKELALKRKDNLHICTTTMVSTLEIEVVRDGRRVVKGVHLFNEHGEERFVRAVLEVVLCAGPFSSPQILMLSGIGPAEHLREFDIKVIKDLPAVGSNLEDHFGVSIAFRIPMRDSLVSLEKRIWVFFMELFRYILFGTGMLLAPVLQVAIFSSSKFLDEKGIPSKTKLAEPESLPDIEIMPMAYDSGDSQVFDKSQGVFSFLNVLLHPESRGTVRLTSNDPAALLKIDPRYLSNPVDFAPLRASLRLTLRLCDRMRARGYPLEDWEVPEGEDDASLDKYIVKLKRHRTTYHYASTCRMAPENDPRGGGVVDDELRVYGIQGLRIADSSIFPWVLGAHLQAPTVAIAEKCADMILKGRESSDVRIA</sequence>
<dbReference type="InterPro" id="IPR007867">
    <property type="entry name" value="GMC_OxRtase_C"/>
</dbReference>
<dbReference type="OrthoDB" id="269227at2759"/>
<feature type="domain" description="Glucose-methanol-choline oxidoreductase N-terminal" evidence="7">
    <location>
        <begin position="288"/>
        <end position="302"/>
    </location>
</feature>
<dbReference type="InterPro" id="IPR000172">
    <property type="entry name" value="GMC_OxRdtase_N"/>
</dbReference>
<dbReference type="GO" id="GO:0016614">
    <property type="term" value="F:oxidoreductase activity, acting on CH-OH group of donors"/>
    <property type="evidence" value="ECO:0007669"/>
    <property type="project" value="InterPro"/>
</dbReference>
<dbReference type="HOGENOM" id="CLU_002865_7_2_1"/>
<dbReference type="AlphaFoldDB" id="W4K366"/>
<feature type="active site" description="Proton acceptor" evidence="3">
    <location>
        <position position="564"/>
    </location>
</feature>
<dbReference type="PROSITE" id="PS00623">
    <property type="entry name" value="GMC_OXRED_1"/>
    <property type="match status" value="1"/>
</dbReference>
<comment type="cofactor">
    <cofactor evidence="1 4">
        <name>FAD</name>
        <dbReference type="ChEBI" id="CHEBI:57692"/>
    </cofactor>
</comment>
<dbReference type="SUPFAM" id="SSF54373">
    <property type="entry name" value="FAD-linked reductases, C-terminal domain"/>
    <property type="match status" value="1"/>
</dbReference>
<dbReference type="PANTHER" id="PTHR11552:SF219">
    <property type="entry name" value="GLUCOSE-METHANOL-CHOLINE OXIDOREDUCTASE N-TERMINAL DOMAIN-CONTAINING PROTEIN"/>
    <property type="match status" value="1"/>
</dbReference>
<comment type="similarity">
    <text evidence="2 5">Belongs to the GMC oxidoreductase family.</text>
</comment>
<dbReference type="Pfam" id="PF00732">
    <property type="entry name" value="GMC_oxred_N"/>
    <property type="match status" value="1"/>
</dbReference>